<protein>
    <submittedName>
        <fullName evidence="7">Efflux RND transporter periplasmic adaptor subunit</fullName>
    </submittedName>
</protein>
<evidence type="ECO:0000313" key="7">
    <source>
        <dbReference type="EMBL" id="NDY89978.1"/>
    </source>
</evidence>
<name>A0A7C9TGX5_9BURK</name>
<dbReference type="Gene3D" id="2.40.420.20">
    <property type="match status" value="1"/>
</dbReference>
<evidence type="ECO:0000259" key="5">
    <source>
        <dbReference type="Pfam" id="PF25954"/>
    </source>
</evidence>
<feature type="coiled-coil region" evidence="2">
    <location>
        <begin position="130"/>
        <end position="202"/>
    </location>
</feature>
<evidence type="ECO:0000313" key="8">
    <source>
        <dbReference type="Proteomes" id="UP000484255"/>
    </source>
</evidence>
<proteinExistence type="inferred from homology"/>
<dbReference type="Pfam" id="PF25917">
    <property type="entry name" value="BSH_RND"/>
    <property type="match status" value="1"/>
</dbReference>
<feature type="domain" description="CzcB-like C-terminal circularly permuted SH3-like" evidence="6">
    <location>
        <begin position="314"/>
        <end position="373"/>
    </location>
</feature>
<organism evidence="7 8">
    <name type="scientific">Ideonella livida</name>
    <dbReference type="NCBI Taxonomy" id="2707176"/>
    <lineage>
        <taxon>Bacteria</taxon>
        <taxon>Pseudomonadati</taxon>
        <taxon>Pseudomonadota</taxon>
        <taxon>Betaproteobacteria</taxon>
        <taxon>Burkholderiales</taxon>
        <taxon>Sphaerotilaceae</taxon>
        <taxon>Ideonella</taxon>
    </lineage>
</organism>
<dbReference type="Gene3D" id="2.40.30.170">
    <property type="match status" value="1"/>
</dbReference>
<dbReference type="Gene3D" id="1.10.287.470">
    <property type="entry name" value="Helix hairpin bin"/>
    <property type="match status" value="1"/>
</dbReference>
<evidence type="ECO:0000256" key="1">
    <source>
        <dbReference type="ARBA" id="ARBA00009477"/>
    </source>
</evidence>
<dbReference type="InterPro" id="IPR006143">
    <property type="entry name" value="RND_pump_MFP"/>
</dbReference>
<dbReference type="SUPFAM" id="SSF111369">
    <property type="entry name" value="HlyD-like secretion proteins"/>
    <property type="match status" value="1"/>
</dbReference>
<dbReference type="Gene3D" id="2.40.50.100">
    <property type="match status" value="1"/>
</dbReference>
<keyword evidence="3" id="KW-0732">Signal</keyword>
<dbReference type="PANTHER" id="PTHR30469">
    <property type="entry name" value="MULTIDRUG RESISTANCE PROTEIN MDTA"/>
    <property type="match status" value="1"/>
</dbReference>
<evidence type="ECO:0000259" key="6">
    <source>
        <dbReference type="Pfam" id="PF25975"/>
    </source>
</evidence>
<dbReference type="InterPro" id="IPR058649">
    <property type="entry name" value="CzcB_C"/>
</dbReference>
<reference evidence="7 8" key="1">
    <citation type="submission" date="2020-02" db="EMBL/GenBank/DDBJ databases">
        <title>Ideonella bacterium strain TBM-1.</title>
        <authorList>
            <person name="Chen W.-M."/>
        </authorList>
    </citation>
    <scope>NUCLEOTIDE SEQUENCE [LARGE SCALE GENOMIC DNA]</scope>
    <source>
        <strain evidence="7 8">TBM-1</strain>
    </source>
</reference>
<sequence length="394" mass="41013">MSLSALFARRRMRLVPTCRALGTALAVTMGLSACQPAGPAAAGASPGAGAAAPAPAPAALALQPADVVRAERLTLREEAQYSGSLRAARTAWVKSRAAGELLMLDVREGQAVSAGQVVARLDPADLDWRLRQAEQQAEVARAQLEIAERALANNRGLVGQGFISATALETTVANAQAARASLQAAQAGVELARRARAEAELRSPLGGHVAQRLAQPGERVAADTRLLEIVDLGSLELEVALPAAEAVLLRPGQTGEAQVEGLETPLAARLLRLSPAASTASRTLNAYFALPSHPALRQGLFLQLRLPRVAREVLAVPADALRQDQGETVVFRLEGDTLRRQPVRVGARGQGADGLWRVEVLDGLAPGQSLVAGRAGPVRAGQLVVPPAADAASH</sequence>
<dbReference type="Pfam" id="PF25954">
    <property type="entry name" value="Beta-barrel_RND_2"/>
    <property type="match status" value="1"/>
</dbReference>
<feature type="chain" id="PRO_5028797279" evidence="3">
    <location>
        <begin position="21"/>
        <end position="394"/>
    </location>
</feature>
<dbReference type="EMBL" id="JAAGOH010000002">
    <property type="protein sequence ID" value="NDY89978.1"/>
    <property type="molecule type" value="Genomic_DNA"/>
</dbReference>
<evidence type="ECO:0000259" key="4">
    <source>
        <dbReference type="Pfam" id="PF25917"/>
    </source>
</evidence>
<comment type="similarity">
    <text evidence="1">Belongs to the membrane fusion protein (MFP) (TC 8.A.1) family.</text>
</comment>
<dbReference type="Pfam" id="PF25975">
    <property type="entry name" value="CzcB_C"/>
    <property type="match status" value="1"/>
</dbReference>
<dbReference type="GO" id="GO:0015562">
    <property type="term" value="F:efflux transmembrane transporter activity"/>
    <property type="evidence" value="ECO:0007669"/>
    <property type="project" value="TreeGrafter"/>
</dbReference>
<dbReference type="Proteomes" id="UP000484255">
    <property type="component" value="Unassembled WGS sequence"/>
</dbReference>
<dbReference type="InterPro" id="IPR058792">
    <property type="entry name" value="Beta-barrel_RND_2"/>
</dbReference>
<keyword evidence="2" id="KW-0175">Coiled coil</keyword>
<dbReference type="RefSeq" id="WP_163455844.1">
    <property type="nucleotide sequence ID" value="NZ_JAAGOH010000002.1"/>
</dbReference>
<feature type="domain" description="CusB-like beta-barrel" evidence="5">
    <location>
        <begin position="237"/>
        <end position="306"/>
    </location>
</feature>
<dbReference type="PANTHER" id="PTHR30469:SF15">
    <property type="entry name" value="HLYD FAMILY OF SECRETION PROTEINS"/>
    <property type="match status" value="1"/>
</dbReference>
<evidence type="ECO:0000256" key="2">
    <source>
        <dbReference type="SAM" id="Coils"/>
    </source>
</evidence>
<dbReference type="GO" id="GO:1990281">
    <property type="term" value="C:efflux pump complex"/>
    <property type="evidence" value="ECO:0007669"/>
    <property type="project" value="TreeGrafter"/>
</dbReference>
<dbReference type="InterPro" id="IPR058625">
    <property type="entry name" value="MdtA-like_BSH"/>
</dbReference>
<gene>
    <name evidence="7" type="ORF">G3A44_02085</name>
</gene>
<keyword evidence="8" id="KW-1185">Reference proteome</keyword>
<accession>A0A7C9TGX5</accession>
<feature type="domain" description="Multidrug resistance protein MdtA-like barrel-sandwich hybrid" evidence="4">
    <location>
        <begin position="89"/>
        <end position="226"/>
    </location>
</feature>
<dbReference type="AlphaFoldDB" id="A0A7C9TGX5"/>
<dbReference type="NCBIfam" id="TIGR01730">
    <property type="entry name" value="RND_mfp"/>
    <property type="match status" value="1"/>
</dbReference>
<comment type="caution">
    <text evidence="7">The sequence shown here is derived from an EMBL/GenBank/DDBJ whole genome shotgun (WGS) entry which is preliminary data.</text>
</comment>
<feature type="signal peptide" evidence="3">
    <location>
        <begin position="1"/>
        <end position="20"/>
    </location>
</feature>
<evidence type="ECO:0000256" key="3">
    <source>
        <dbReference type="SAM" id="SignalP"/>
    </source>
</evidence>